<dbReference type="Pfam" id="PF13624">
    <property type="entry name" value="SurA_N_3"/>
    <property type="match status" value="1"/>
</dbReference>
<dbReference type="Proteomes" id="UP001216253">
    <property type="component" value="Unassembled WGS sequence"/>
</dbReference>
<sequence>MLQFFRSMLKSKIGAGVAVALLVLIALAFASSDVANNGGFGGIGGGTSVATVGGEKIDNAMLSESASAALERFKQDQPTMSMKAFVSAGGLEKVLEDLIDRTAMAVFGKDNGVVAGDRLIDSEIAGMQAFQGPDGKFNEVTFRQAIQQRGVSEALLRNDLRQGLIARQLLVPASFGAIMPRDLATRYAALLTERREGSVVVLPSLLFAPQKEPSDAELRAFYKAHASEFIRPERRVIRYAQFGDDVVRNVPAPSDAEIAARYKASKAQYAAQEKRRITQLIVPTEPAAKAVIAEVAKGKTLEVVAREKGLSAAPLDFFTKEQLSSQFSPAIANAVFAAPAGKLTAPARSPLGWHIIRVEQIDDRPARTLDQVKPEIATIIAAEKRRAALTSMLENVESEFDQGSSLVDVAGKLGLKVETTPPLLADGNVYLKPGETMPPQLRPVLATAFAMEQEDPQVAEVERGKTFVIYDVPEIAASAPAPYDQIKPDVKLSYAITKGYEAARAAAIKVQQALRKGVPLEQAMAGSGRQLPPVQQIAMSRPDLSRAQQAGKEIPPPVKLIFGMAKGTIKVQAAPQKRGWFVVSLREIVPGKVEGNNPLIPSAQRELGQVAGNEYAAALRKAIVKEVGSTRHETGIRAVRDQLTGAGSAGN</sequence>
<evidence type="ECO:0000256" key="11">
    <source>
        <dbReference type="ARBA" id="ARBA00038408"/>
    </source>
</evidence>
<evidence type="ECO:0000256" key="13">
    <source>
        <dbReference type="ARBA" id="ARBA00042775"/>
    </source>
</evidence>
<dbReference type="Gene3D" id="3.10.50.40">
    <property type="match status" value="1"/>
</dbReference>
<feature type="domain" description="PpiC" evidence="15">
    <location>
        <begin position="232"/>
        <end position="360"/>
    </location>
</feature>
<evidence type="ECO:0000256" key="14">
    <source>
        <dbReference type="PROSITE-ProRule" id="PRU00278"/>
    </source>
</evidence>
<comment type="caution">
    <text evidence="16">The sequence shown here is derived from an EMBL/GenBank/DDBJ whole genome shotgun (WGS) entry which is preliminary data.</text>
</comment>
<comment type="similarity">
    <text evidence="11">Belongs to the PpiD chaperone family.</text>
</comment>
<keyword evidence="4" id="KW-0997">Cell inner membrane</keyword>
<keyword evidence="17" id="KW-1185">Reference proteome</keyword>
<evidence type="ECO:0000313" key="17">
    <source>
        <dbReference type="Proteomes" id="UP001216253"/>
    </source>
</evidence>
<keyword evidence="8" id="KW-0143">Chaperone</keyword>
<keyword evidence="14" id="KW-0413">Isomerase</keyword>
<dbReference type="PROSITE" id="PS50198">
    <property type="entry name" value="PPIC_PPIASE_2"/>
    <property type="match status" value="1"/>
</dbReference>
<dbReference type="InterPro" id="IPR027304">
    <property type="entry name" value="Trigger_fact/SurA_dom_sf"/>
</dbReference>
<dbReference type="PANTHER" id="PTHR47529">
    <property type="entry name" value="PEPTIDYL-PROLYL CIS-TRANS ISOMERASE D"/>
    <property type="match status" value="1"/>
</dbReference>
<evidence type="ECO:0000256" key="12">
    <source>
        <dbReference type="ARBA" id="ARBA00040743"/>
    </source>
</evidence>
<protein>
    <recommendedName>
        <fullName evidence="2">Parvulin-like PPIase</fullName>
    </recommendedName>
    <alternativeName>
        <fullName evidence="9">Peptidyl-prolyl cis-trans isomerase plp</fullName>
    </alternativeName>
    <alternativeName>
        <fullName evidence="12">Periplasmic chaperone PpiD</fullName>
    </alternativeName>
    <alternativeName>
        <fullName evidence="13">Periplasmic folding chaperone</fullName>
    </alternativeName>
    <alternativeName>
        <fullName evidence="10">Rotamase plp</fullName>
    </alternativeName>
</protein>
<dbReference type="Gene3D" id="1.10.4030.10">
    <property type="entry name" value="Porin chaperone SurA, peptide-binding domain"/>
    <property type="match status" value="1"/>
</dbReference>
<dbReference type="SUPFAM" id="SSF109998">
    <property type="entry name" value="Triger factor/SurA peptide-binding domain-like"/>
    <property type="match status" value="1"/>
</dbReference>
<evidence type="ECO:0000256" key="6">
    <source>
        <dbReference type="ARBA" id="ARBA00022989"/>
    </source>
</evidence>
<comment type="subcellular location">
    <subcellularLocation>
        <location evidence="1">Cell inner membrane</location>
        <topology evidence="1">Single-pass type II membrane protein</topology>
        <orientation evidence="1">Periplasmic side</orientation>
    </subcellularLocation>
</comment>
<evidence type="ECO:0000256" key="10">
    <source>
        <dbReference type="ARBA" id="ARBA00031484"/>
    </source>
</evidence>
<evidence type="ECO:0000256" key="7">
    <source>
        <dbReference type="ARBA" id="ARBA00023136"/>
    </source>
</evidence>
<dbReference type="SUPFAM" id="SSF54534">
    <property type="entry name" value="FKBP-like"/>
    <property type="match status" value="1"/>
</dbReference>
<accession>A0ABT5WWB2</accession>
<name>A0ABT5WWB2_9SPHN</name>
<evidence type="ECO:0000256" key="4">
    <source>
        <dbReference type="ARBA" id="ARBA00022519"/>
    </source>
</evidence>
<evidence type="ECO:0000256" key="2">
    <source>
        <dbReference type="ARBA" id="ARBA00018370"/>
    </source>
</evidence>
<dbReference type="EMBL" id="JARESE010000073">
    <property type="protein sequence ID" value="MDE8654196.1"/>
    <property type="molecule type" value="Genomic_DNA"/>
</dbReference>
<evidence type="ECO:0000259" key="15">
    <source>
        <dbReference type="PROSITE" id="PS50198"/>
    </source>
</evidence>
<keyword evidence="7" id="KW-0472">Membrane</keyword>
<keyword evidence="6" id="KW-1133">Transmembrane helix</keyword>
<evidence type="ECO:0000313" key="16">
    <source>
        <dbReference type="EMBL" id="MDE8654196.1"/>
    </source>
</evidence>
<keyword evidence="5" id="KW-0812">Transmembrane</keyword>
<gene>
    <name evidence="16" type="ORF">PYV00_21090</name>
</gene>
<dbReference type="InterPro" id="IPR052029">
    <property type="entry name" value="PpiD_chaperone"/>
</dbReference>
<evidence type="ECO:0000256" key="3">
    <source>
        <dbReference type="ARBA" id="ARBA00022475"/>
    </source>
</evidence>
<evidence type="ECO:0000256" key="1">
    <source>
        <dbReference type="ARBA" id="ARBA00004382"/>
    </source>
</evidence>
<proteinExistence type="inferred from homology"/>
<dbReference type="InterPro" id="IPR046357">
    <property type="entry name" value="PPIase_dom_sf"/>
</dbReference>
<dbReference type="InterPro" id="IPR000297">
    <property type="entry name" value="PPIase_PpiC"/>
</dbReference>
<dbReference type="Pfam" id="PF13145">
    <property type="entry name" value="Rotamase_2"/>
    <property type="match status" value="1"/>
</dbReference>
<evidence type="ECO:0000256" key="9">
    <source>
        <dbReference type="ARBA" id="ARBA00030642"/>
    </source>
</evidence>
<keyword evidence="14" id="KW-0697">Rotamase</keyword>
<reference evidence="16 17" key="1">
    <citation type="submission" date="2023-03" db="EMBL/GenBank/DDBJ databases">
        <title>NovoSphingobium album sp. nov. isolated from polycyclic aromatic hydrocarbons- and heavy-metal polluted soil.</title>
        <authorList>
            <person name="Liu Z."/>
            <person name="Wang K."/>
        </authorList>
    </citation>
    <scope>NUCLEOTIDE SEQUENCE [LARGE SCALE GENOMIC DNA]</scope>
    <source>
        <strain evidence="16 17">H3SJ31-1</strain>
    </source>
</reference>
<evidence type="ECO:0000256" key="5">
    <source>
        <dbReference type="ARBA" id="ARBA00022692"/>
    </source>
</evidence>
<keyword evidence="3" id="KW-1003">Cell membrane</keyword>
<dbReference type="RefSeq" id="WP_275230307.1">
    <property type="nucleotide sequence ID" value="NZ_JARESE010000073.1"/>
</dbReference>
<dbReference type="PANTHER" id="PTHR47529:SF1">
    <property type="entry name" value="PERIPLASMIC CHAPERONE PPID"/>
    <property type="match status" value="1"/>
</dbReference>
<evidence type="ECO:0000256" key="8">
    <source>
        <dbReference type="ARBA" id="ARBA00023186"/>
    </source>
</evidence>
<organism evidence="16 17">
    <name type="scientific">Novosphingobium album</name>
    <name type="common">ex Liu et al. 2023</name>
    <dbReference type="NCBI Taxonomy" id="3031130"/>
    <lineage>
        <taxon>Bacteria</taxon>
        <taxon>Pseudomonadati</taxon>
        <taxon>Pseudomonadota</taxon>
        <taxon>Alphaproteobacteria</taxon>
        <taxon>Sphingomonadales</taxon>
        <taxon>Sphingomonadaceae</taxon>
        <taxon>Novosphingobium</taxon>
    </lineage>
</organism>